<keyword evidence="3" id="KW-1185">Reference proteome</keyword>
<feature type="compositionally biased region" description="Polar residues" evidence="1">
    <location>
        <begin position="694"/>
        <end position="710"/>
    </location>
</feature>
<reference evidence="2 3" key="1">
    <citation type="submission" date="2019-01" db="EMBL/GenBank/DDBJ databases">
        <title>A draft genome assembly of the solar-powered sea slug Elysia chlorotica.</title>
        <authorList>
            <person name="Cai H."/>
            <person name="Li Q."/>
            <person name="Fang X."/>
            <person name="Li J."/>
            <person name="Curtis N.E."/>
            <person name="Altenburger A."/>
            <person name="Shibata T."/>
            <person name="Feng M."/>
            <person name="Maeda T."/>
            <person name="Schwartz J.A."/>
            <person name="Shigenobu S."/>
            <person name="Lundholm N."/>
            <person name="Nishiyama T."/>
            <person name="Yang H."/>
            <person name="Hasebe M."/>
            <person name="Li S."/>
            <person name="Pierce S.K."/>
            <person name="Wang J."/>
        </authorList>
    </citation>
    <scope>NUCLEOTIDE SEQUENCE [LARGE SCALE GENOMIC DNA]</scope>
    <source>
        <strain evidence="2">EC2010</strain>
        <tissue evidence="2">Whole organism of an adult</tissue>
    </source>
</reference>
<sequence>MSKQTMSGSEMLAHLRNRHEQKHLKEKLDELAHSEFLVRDTSRVETHRWRQFLRENHRSTGWSPMAMRPEIPTEGDSACADSTDATGSTPRRRYDLQAIKKYQRPWACTLRTGDSHNKVYRELAEAGQSSQKSLYTPRQATLALMGIASFARGRTWGNQPRLAQTVPAVVGLERARSAWVSSGRRQLKHGDDDDNPINPRQALQSAPMAGERKQRKRDKEFDPKARVQFEHQGSALDMEEIAKTGLQNEEDDTFTLSRERSLKLKNMSQSVMALKGLRKSVDYWKCHMCGGDKRPMLGLNNDKEESKSCANSFYDTSVALKGLHRAKTILDGLLYRETFSYDNSTSTNVSSDCQEPSEEQQRCVCSPSQSGHAKTSTEPTPKHCDKHNKNQNQQKTLEKKTPGSSKTKSEKKEPQTKADPKPKTMAISRRKGVVGRPKGLFEHCNGMHENGMIKDERPPTNQIELNRAREGVSSKEMDSPSTHLTSFINNTEGQDMIRSEEIVNTRKPNLVSQRANVKDENTTTTETLNEKNKDSYTDMDYKTSFESSGESQVLDSPASGLSREDNDKPLRRFLTNDARMGIDQRDDPVDLPANPLREDQHVPSKSKITATGGKSRFEIIKSGLEESQELRDTFDTNTVGKPRSRHLSTVKRRKFSFMSTAVSAFVSKPSSDDLRKNVCSSRVRSYSVTSQASLDSVATSADGNESQSGPKGSKWQLENIICASNLARYAGRATRNENGEISYTRPWRQKKKKVSRMEVNVFYSIARFMLKKQKDLRSEKEARKNLSKEKDEGGELLKKIGEEKGNSTQPLLGKSYTGFEESKSVTMNCMKDESLINGKYLKNIAHPISSSNELSTNSFSKVPASKEISPSVKVTVQPPQSIRKTTRASISVPNTSKRDNANRRKSNVRAGSAVTSSTDPIEIPNLASIIGPSKAPINLTNGVLDYDDDLSTITSGIMLIPGRKQVRYKGILLRNYVSPQDRYKIEPRMRHKKPTSIRWSSKEGAIVMAHSAAGGEAAAKTVNVVFPKQARKKALAKMVDDNHSQPVDHSARVANAELRAKIDQFLQSVEPFCRTRQKTALF</sequence>
<evidence type="ECO:0000256" key="1">
    <source>
        <dbReference type="SAM" id="MobiDB-lite"/>
    </source>
</evidence>
<comment type="caution">
    <text evidence="2">The sequence shown here is derived from an EMBL/GenBank/DDBJ whole genome shotgun (WGS) entry which is preliminary data.</text>
</comment>
<dbReference type="AlphaFoldDB" id="A0A433TLQ4"/>
<name>A0A433TLQ4_ELYCH</name>
<feature type="region of interest" description="Disordered" evidence="1">
    <location>
        <begin position="776"/>
        <end position="813"/>
    </location>
</feature>
<dbReference type="EMBL" id="RQTK01000283">
    <property type="protein sequence ID" value="RUS82520.1"/>
    <property type="molecule type" value="Genomic_DNA"/>
</dbReference>
<feature type="region of interest" description="Disordered" evidence="1">
    <location>
        <begin position="694"/>
        <end position="713"/>
    </location>
</feature>
<evidence type="ECO:0000313" key="3">
    <source>
        <dbReference type="Proteomes" id="UP000271974"/>
    </source>
</evidence>
<feature type="compositionally biased region" description="Polar residues" evidence="1">
    <location>
        <begin position="366"/>
        <end position="379"/>
    </location>
</feature>
<feature type="region of interest" description="Disordered" evidence="1">
    <location>
        <begin position="180"/>
        <end position="223"/>
    </location>
</feature>
<dbReference type="OrthoDB" id="6104743at2759"/>
<proteinExistence type="predicted"/>
<accession>A0A433TLQ4</accession>
<gene>
    <name evidence="2" type="ORF">EGW08_009734</name>
</gene>
<feature type="region of interest" description="Disordered" evidence="1">
    <location>
        <begin position="866"/>
        <end position="917"/>
    </location>
</feature>
<protein>
    <submittedName>
        <fullName evidence="2">Uncharacterized protein</fullName>
    </submittedName>
</protein>
<dbReference type="Proteomes" id="UP000271974">
    <property type="component" value="Unassembled WGS sequence"/>
</dbReference>
<feature type="compositionally biased region" description="Polar residues" evidence="1">
    <location>
        <begin position="544"/>
        <end position="554"/>
    </location>
</feature>
<feature type="compositionally biased region" description="Basic and acidic residues" evidence="1">
    <location>
        <begin position="396"/>
        <end position="422"/>
    </location>
</feature>
<feature type="compositionally biased region" description="Polar residues" evidence="1">
    <location>
        <begin position="872"/>
        <end position="895"/>
    </location>
</feature>
<feature type="compositionally biased region" description="Basic and acidic residues" evidence="1">
    <location>
        <begin position="776"/>
        <end position="805"/>
    </location>
</feature>
<dbReference type="STRING" id="188477.A0A433TLQ4"/>
<feature type="region of interest" description="Disordered" evidence="1">
    <location>
        <begin position="515"/>
        <end position="610"/>
    </location>
</feature>
<evidence type="ECO:0000313" key="2">
    <source>
        <dbReference type="EMBL" id="RUS82520.1"/>
    </source>
</evidence>
<feature type="compositionally biased region" description="Polar residues" evidence="1">
    <location>
        <begin position="345"/>
        <end position="354"/>
    </location>
</feature>
<feature type="compositionally biased region" description="Basic and acidic residues" evidence="1">
    <location>
        <begin position="528"/>
        <end position="543"/>
    </location>
</feature>
<organism evidence="2 3">
    <name type="scientific">Elysia chlorotica</name>
    <name type="common">Eastern emerald elysia</name>
    <name type="synonym">Sea slug</name>
    <dbReference type="NCBI Taxonomy" id="188477"/>
    <lineage>
        <taxon>Eukaryota</taxon>
        <taxon>Metazoa</taxon>
        <taxon>Spiralia</taxon>
        <taxon>Lophotrochozoa</taxon>
        <taxon>Mollusca</taxon>
        <taxon>Gastropoda</taxon>
        <taxon>Heterobranchia</taxon>
        <taxon>Euthyneura</taxon>
        <taxon>Panpulmonata</taxon>
        <taxon>Sacoglossa</taxon>
        <taxon>Placobranchoidea</taxon>
        <taxon>Plakobranchidae</taxon>
        <taxon>Elysia</taxon>
    </lineage>
</organism>
<feature type="region of interest" description="Disordered" evidence="1">
    <location>
        <begin position="345"/>
        <end position="428"/>
    </location>
</feature>